<evidence type="ECO:0000256" key="1">
    <source>
        <dbReference type="ARBA" id="ARBA00007689"/>
    </source>
</evidence>
<accession>A0A512CWM4</accession>
<dbReference type="AlphaFoldDB" id="A0A512CWM4"/>
<dbReference type="InterPro" id="IPR011008">
    <property type="entry name" value="Dimeric_a/b-barrel"/>
</dbReference>
<dbReference type="OrthoDB" id="8968203at2"/>
<sequence>MAIFAIHYTYPDDVTEMLTIRPEHRDFLAGLSGLLVAGMYQDGIDEVSEGEPTEQEPAKAALIVYSADSVEAVTETFDQDPYWLGGYVLRRVVRRWDPPLGPWVADPTQSPG</sequence>
<dbReference type="Gene3D" id="3.30.70.1060">
    <property type="entry name" value="Dimeric alpha+beta barrel"/>
    <property type="match status" value="1"/>
</dbReference>
<dbReference type="RefSeq" id="WP_147062866.1">
    <property type="nucleotide sequence ID" value="NZ_BAAARO010000025.1"/>
</dbReference>
<protein>
    <recommendedName>
        <fullName evidence="2">YCII-related domain-containing protein</fullName>
    </recommendedName>
</protein>
<gene>
    <name evidence="3" type="ORF">TAE01_04410</name>
</gene>
<evidence type="ECO:0000259" key="2">
    <source>
        <dbReference type="Pfam" id="PF03795"/>
    </source>
</evidence>
<keyword evidence="4" id="KW-1185">Reference proteome</keyword>
<comment type="similarity">
    <text evidence="1">Belongs to the YciI family.</text>
</comment>
<dbReference type="Pfam" id="PF03795">
    <property type="entry name" value="YCII"/>
    <property type="match status" value="1"/>
</dbReference>
<proteinExistence type="inferred from homology"/>
<name>A0A512CWM4_9MICO</name>
<comment type="caution">
    <text evidence="3">The sequence shown here is derived from an EMBL/GenBank/DDBJ whole genome shotgun (WGS) entry which is preliminary data.</text>
</comment>
<reference evidence="3 4" key="1">
    <citation type="submission" date="2019-07" db="EMBL/GenBank/DDBJ databases">
        <title>Whole genome shotgun sequence of Terrabacter aerolatus NBRC 106305.</title>
        <authorList>
            <person name="Hosoyama A."/>
            <person name="Uohara A."/>
            <person name="Ohji S."/>
            <person name="Ichikawa N."/>
        </authorList>
    </citation>
    <scope>NUCLEOTIDE SEQUENCE [LARGE SCALE GENOMIC DNA]</scope>
    <source>
        <strain evidence="3 4">NBRC 106305</strain>
    </source>
</reference>
<dbReference type="SUPFAM" id="SSF54909">
    <property type="entry name" value="Dimeric alpha+beta barrel"/>
    <property type="match status" value="1"/>
</dbReference>
<dbReference type="Proteomes" id="UP000321534">
    <property type="component" value="Unassembled WGS sequence"/>
</dbReference>
<feature type="domain" description="YCII-related" evidence="2">
    <location>
        <begin position="1"/>
        <end position="96"/>
    </location>
</feature>
<evidence type="ECO:0000313" key="3">
    <source>
        <dbReference type="EMBL" id="GEO28631.1"/>
    </source>
</evidence>
<evidence type="ECO:0000313" key="4">
    <source>
        <dbReference type="Proteomes" id="UP000321534"/>
    </source>
</evidence>
<dbReference type="InterPro" id="IPR005545">
    <property type="entry name" value="YCII"/>
</dbReference>
<dbReference type="EMBL" id="BJYX01000001">
    <property type="protein sequence ID" value="GEO28631.1"/>
    <property type="molecule type" value="Genomic_DNA"/>
</dbReference>
<organism evidence="3 4">
    <name type="scientific">Terrabacter aerolatus</name>
    <dbReference type="NCBI Taxonomy" id="422442"/>
    <lineage>
        <taxon>Bacteria</taxon>
        <taxon>Bacillati</taxon>
        <taxon>Actinomycetota</taxon>
        <taxon>Actinomycetes</taxon>
        <taxon>Micrococcales</taxon>
        <taxon>Intrasporangiaceae</taxon>
        <taxon>Terrabacter</taxon>
    </lineage>
</organism>